<comment type="caution">
    <text evidence="2">The sequence shown here is derived from an EMBL/GenBank/DDBJ whole genome shotgun (WGS) entry which is preliminary data.</text>
</comment>
<name>A0A2M6XAT0_9BACT</name>
<evidence type="ECO:0000256" key="1">
    <source>
        <dbReference type="SAM" id="Phobius"/>
    </source>
</evidence>
<sequence>MQLAQTHPLYKKVVAWGCIFGAVAFFAFQGITSGEGIAGANPSDSGLFWAILIGFSFNFLEAGIIAFIAAPMAGKVSDVLKTYGFQQSRESLQNLERIIDVFGILVLAIVYAFDGITTYRGAVDRGYNKGISTVVAIIQLPMFELMLNTGLWLREDAKIQARVLTQQLEEQGLQS</sequence>
<feature type="transmembrane region" description="Helical" evidence="1">
    <location>
        <begin position="9"/>
        <end position="28"/>
    </location>
</feature>
<keyword evidence="1" id="KW-0812">Transmembrane</keyword>
<reference evidence="3" key="1">
    <citation type="submission" date="2017-09" db="EMBL/GenBank/DDBJ databases">
        <title>Depth-based differentiation of microbial function through sediment-hosted aquifers and enrichment of novel symbionts in the deep terrestrial subsurface.</title>
        <authorList>
            <person name="Probst A.J."/>
            <person name="Ladd B."/>
            <person name="Jarett J.K."/>
            <person name="Geller-Mcgrath D.E."/>
            <person name="Sieber C.M.K."/>
            <person name="Emerson J.B."/>
            <person name="Anantharaman K."/>
            <person name="Thomas B.C."/>
            <person name="Malmstrom R."/>
            <person name="Stieglmeier M."/>
            <person name="Klingl A."/>
            <person name="Woyke T."/>
            <person name="Ryan C.M."/>
            <person name="Banfield J.F."/>
        </authorList>
    </citation>
    <scope>NUCLEOTIDE SEQUENCE [LARGE SCALE GENOMIC DNA]</scope>
</reference>
<evidence type="ECO:0000313" key="2">
    <source>
        <dbReference type="EMBL" id="PIU02163.1"/>
    </source>
</evidence>
<evidence type="ECO:0000313" key="3">
    <source>
        <dbReference type="Proteomes" id="UP000231214"/>
    </source>
</evidence>
<gene>
    <name evidence="2" type="ORF">COT66_01795</name>
</gene>
<accession>A0A2M6XAT0</accession>
<keyword evidence="1" id="KW-0472">Membrane</keyword>
<organism evidence="2 3">
    <name type="scientific">Candidatus Shapirobacteria bacterium CG09_land_8_20_14_0_10_49_15</name>
    <dbReference type="NCBI Taxonomy" id="1974482"/>
    <lineage>
        <taxon>Bacteria</taxon>
        <taxon>Candidatus Shapironibacteriota</taxon>
    </lineage>
</organism>
<keyword evidence="1" id="KW-1133">Transmembrane helix</keyword>
<dbReference type="Proteomes" id="UP000231214">
    <property type="component" value="Unassembled WGS sequence"/>
</dbReference>
<feature type="transmembrane region" description="Helical" evidence="1">
    <location>
        <begin position="48"/>
        <end position="73"/>
    </location>
</feature>
<dbReference type="EMBL" id="PEZK01000026">
    <property type="protein sequence ID" value="PIU02163.1"/>
    <property type="molecule type" value="Genomic_DNA"/>
</dbReference>
<feature type="transmembrane region" description="Helical" evidence="1">
    <location>
        <begin position="94"/>
        <end position="113"/>
    </location>
</feature>
<dbReference type="AlphaFoldDB" id="A0A2M6XAT0"/>
<protein>
    <submittedName>
        <fullName evidence="2">Uncharacterized protein</fullName>
    </submittedName>
</protein>
<proteinExistence type="predicted"/>
<feature type="transmembrane region" description="Helical" evidence="1">
    <location>
        <begin position="133"/>
        <end position="153"/>
    </location>
</feature>